<comment type="caution">
    <text evidence="10">The sequence shown here is derived from an EMBL/GenBank/DDBJ whole genome shotgun (WGS) entry which is preliminary data.</text>
</comment>
<evidence type="ECO:0000256" key="8">
    <source>
        <dbReference type="RuleBase" id="RU362026"/>
    </source>
</evidence>
<dbReference type="Gene3D" id="3.40.50.150">
    <property type="entry name" value="Vaccinia Virus protein VP39"/>
    <property type="match status" value="1"/>
</dbReference>
<reference evidence="10" key="1">
    <citation type="submission" date="2016-01" db="EMBL/GenBank/DDBJ databases">
        <authorList>
            <person name="Peeters C."/>
        </authorList>
    </citation>
    <scope>NUCLEOTIDE SEQUENCE [LARGE SCALE GENOMIC DNA]</scope>
    <source>
        <strain evidence="10">LMG 29325</strain>
    </source>
</reference>
<dbReference type="InterPro" id="IPR017985">
    <property type="entry name" value="MeTrfase_CN4_CS"/>
</dbReference>
<evidence type="ECO:0000259" key="9">
    <source>
        <dbReference type="Pfam" id="PF01555"/>
    </source>
</evidence>
<proteinExistence type="inferred from homology"/>
<dbReference type="SUPFAM" id="SSF53335">
    <property type="entry name" value="S-adenosyl-L-methionine-dependent methyltransferases"/>
    <property type="match status" value="1"/>
</dbReference>
<dbReference type="PRINTS" id="PR00508">
    <property type="entry name" value="S21N4MTFRASE"/>
</dbReference>
<accession>A0A158DSL3</accession>
<dbReference type="AlphaFoldDB" id="A0A158DSL3"/>
<evidence type="ECO:0000256" key="7">
    <source>
        <dbReference type="ARBA" id="ARBA00049120"/>
    </source>
</evidence>
<evidence type="ECO:0000256" key="3">
    <source>
        <dbReference type="ARBA" id="ARBA00022679"/>
    </source>
</evidence>
<dbReference type="GO" id="GO:0009307">
    <property type="term" value="P:DNA restriction-modification system"/>
    <property type="evidence" value="ECO:0007669"/>
    <property type="project" value="UniProtKB-KW"/>
</dbReference>
<organism evidence="10 11">
    <name type="scientific">Caballeronia glebae</name>
    <dbReference type="NCBI Taxonomy" id="1777143"/>
    <lineage>
        <taxon>Bacteria</taxon>
        <taxon>Pseudomonadati</taxon>
        <taxon>Pseudomonadota</taxon>
        <taxon>Betaproteobacteria</taxon>
        <taxon>Burkholderiales</taxon>
        <taxon>Burkholderiaceae</taxon>
        <taxon>Caballeronia</taxon>
    </lineage>
</organism>
<evidence type="ECO:0000256" key="6">
    <source>
        <dbReference type="ARBA" id="ARBA00023125"/>
    </source>
</evidence>
<comment type="similarity">
    <text evidence="1">Belongs to the N(4)/N(6)-methyltransferase family. N(4) subfamily.</text>
</comment>
<dbReference type="GO" id="GO:0015667">
    <property type="term" value="F:site-specific DNA-methyltransferase (cytosine-N4-specific) activity"/>
    <property type="evidence" value="ECO:0007669"/>
    <property type="project" value="UniProtKB-EC"/>
</dbReference>
<evidence type="ECO:0000313" key="11">
    <source>
        <dbReference type="Proteomes" id="UP000054596"/>
    </source>
</evidence>
<dbReference type="InterPro" id="IPR001091">
    <property type="entry name" value="RM_Methyltransferase"/>
</dbReference>
<protein>
    <recommendedName>
        <fullName evidence="8">Methyltransferase</fullName>
        <ecNumber evidence="8">2.1.1.-</ecNumber>
    </recommendedName>
</protein>
<keyword evidence="3" id="KW-0808">Transferase</keyword>
<dbReference type="EC" id="2.1.1.-" evidence="8"/>
<keyword evidence="2" id="KW-0489">Methyltransferase</keyword>
<sequence>MSLKTLKGGLSGLDETNQVLDLFDTGGSTLNTQLAERTTNRCEIIVGDARRILHEMPGGCFDCAVTSPPYWGLRDYGIDGQIGAETTVDEYIEDLVRLFREVRRTLSDEGTLWLNIGDSYTSGGRTWRDSDSKNKGRAMDYRAPTPDGLKPKDLIGVPWRLAFALQADGWYLRTDMIWNKPNCQPESVKDRPTRSHEYVFLFSKSEKYYYDWQAIMEPAADKKQKSKNRRTVWNINTEPYPGSHFAVYPRALVRLCVAAGSRENGQVLDPFFGSGTTGVVCNELGRKCTGIELNAEYAELARERLLRGR</sequence>
<dbReference type="GO" id="GO:0032259">
    <property type="term" value="P:methylation"/>
    <property type="evidence" value="ECO:0007669"/>
    <property type="project" value="UniProtKB-KW"/>
</dbReference>
<evidence type="ECO:0000256" key="1">
    <source>
        <dbReference type="ARBA" id="ARBA00010203"/>
    </source>
</evidence>
<evidence type="ECO:0000256" key="5">
    <source>
        <dbReference type="ARBA" id="ARBA00022747"/>
    </source>
</evidence>
<feature type="domain" description="DNA methylase N-4/N-6" evidence="9">
    <location>
        <begin position="62"/>
        <end position="302"/>
    </location>
</feature>
<evidence type="ECO:0000313" key="10">
    <source>
        <dbReference type="EMBL" id="SAK96717.1"/>
    </source>
</evidence>
<comment type="catalytic activity">
    <reaction evidence="7">
        <text>a 2'-deoxycytidine in DNA + S-adenosyl-L-methionine = an N(4)-methyl-2'-deoxycytidine in DNA + S-adenosyl-L-homocysteine + H(+)</text>
        <dbReference type="Rhea" id="RHEA:16857"/>
        <dbReference type="Rhea" id="RHEA-COMP:11369"/>
        <dbReference type="Rhea" id="RHEA-COMP:13674"/>
        <dbReference type="ChEBI" id="CHEBI:15378"/>
        <dbReference type="ChEBI" id="CHEBI:57856"/>
        <dbReference type="ChEBI" id="CHEBI:59789"/>
        <dbReference type="ChEBI" id="CHEBI:85452"/>
        <dbReference type="ChEBI" id="CHEBI:137933"/>
        <dbReference type="EC" id="2.1.1.113"/>
    </reaction>
</comment>
<dbReference type="EMBL" id="FCOJ02000112">
    <property type="protein sequence ID" value="SAK96717.1"/>
    <property type="molecule type" value="Genomic_DNA"/>
</dbReference>
<keyword evidence="6" id="KW-0238">DNA-binding</keyword>
<keyword evidence="5" id="KW-0680">Restriction system</keyword>
<dbReference type="STRING" id="1777143.AWB82_07062"/>
<dbReference type="InterPro" id="IPR029063">
    <property type="entry name" value="SAM-dependent_MTases_sf"/>
</dbReference>
<name>A0A158DSL3_9BURK</name>
<dbReference type="GO" id="GO:0008170">
    <property type="term" value="F:N-methyltransferase activity"/>
    <property type="evidence" value="ECO:0007669"/>
    <property type="project" value="InterPro"/>
</dbReference>
<dbReference type="Proteomes" id="UP000054596">
    <property type="component" value="Unassembled WGS sequence"/>
</dbReference>
<dbReference type="InterPro" id="IPR002941">
    <property type="entry name" value="DNA_methylase_N4/N6"/>
</dbReference>
<dbReference type="PROSITE" id="PS00093">
    <property type="entry name" value="N4_MTASE"/>
    <property type="match status" value="1"/>
</dbReference>
<keyword evidence="4" id="KW-0949">S-adenosyl-L-methionine</keyword>
<dbReference type="Pfam" id="PF01555">
    <property type="entry name" value="N6_N4_Mtase"/>
    <property type="match status" value="1"/>
</dbReference>
<gene>
    <name evidence="10" type="ORF">AWB82_07062</name>
</gene>
<dbReference type="GO" id="GO:0003677">
    <property type="term" value="F:DNA binding"/>
    <property type="evidence" value="ECO:0007669"/>
    <property type="project" value="UniProtKB-KW"/>
</dbReference>
<evidence type="ECO:0000256" key="2">
    <source>
        <dbReference type="ARBA" id="ARBA00022603"/>
    </source>
</evidence>
<evidence type="ECO:0000256" key="4">
    <source>
        <dbReference type="ARBA" id="ARBA00022691"/>
    </source>
</evidence>
<keyword evidence="11" id="KW-1185">Reference proteome</keyword>